<dbReference type="InterPro" id="IPR030850">
    <property type="entry name" value="Exosome_Csl4_arc"/>
</dbReference>
<sequence>MSEGDIVVPGDALGVEEEYLPGYGVYVDGGYLKAKLVGTPQLDMIHRVLELKSVKRTALPLSPKDIVYASVEFIRDPVAYVRIFYVENKKTELQPPVSGVLTVSNISSSRVKSLYDVIGYGDILRAYVAEPGGPPYLLSIKGREYGVLVARCPKCLTPMKLRGLRLVCPACRAKARRKTSSKYALRG</sequence>
<evidence type="ECO:0000256" key="2">
    <source>
        <dbReference type="HAMAP-Rule" id="MF_00975"/>
    </source>
</evidence>
<dbReference type="Gene3D" id="2.40.50.140">
    <property type="entry name" value="Nucleic acid-binding proteins"/>
    <property type="match status" value="1"/>
</dbReference>
<feature type="binding site" evidence="2">
    <location>
        <position position="155"/>
    </location>
    <ligand>
        <name>Zn(2+)</name>
        <dbReference type="ChEBI" id="CHEBI:29105"/>
    </ligand>
</feature>
<keyword evidence="2" id="KW-0479">Metal-binding</keyword>
<keyword evidence="5" id="KW-1185">Reference proteome</keyword>
<comment type="function">
    <text evidence="2">Non-catalytic component of the exosome, which is a complex involved in RNA degradation. Increases the RNA binding and the efficiency of RNA degradation. Helpful for the interaction of the exosome with A-poor RNAs.</text>
</comment>
<evidence type="ECO:0000313" key="4">
    <source>
        <dbReference type="EMBL" id="AKG39034.1"/>
    </source>
</evidence>
<dbReference type="InterPro" id="IPR025721">
    <property type="entry name" value="Exosome_cplx_N_dom"/>
</dbReference>
<dbReference type="RefSeq" id="WP_052884562.1">
    <property type="nucleotide sequence ID" value="NZ_CP009961.1"/>
</dbReference>
<accession>A0A0F7FJ63</accession>
<evidence type="ECO:0000259" key="3">
    <source>
        <dbReference type="Pfam" id="PF14382"/>
    </source>
</evidence>
<dbReference type="GO" id="GO:0008270">
    <property type="term" value="F:zinc ion binding"/>
    <property type="evidence" value="ECO:0007669"/>
    <property type="project" value="UniProtKB-UniRule"/>
</dbReference>
<dbReference type="GO" id="GO:0005737">
    <property type="term" value="C:cytoplasm"/>
    <property type="evidence" value="ECO:0007669"/>
    <property type="project" value="UniProtKB-SubCell"/>
</dbReference>
<dbReference type="SUPFAM" id="SSF50249">
    <property type="entry name" value="Nucleic acid-binding proteins"/>
    <property type="match status" value="1"/>
</dbReference>
<comment type="similarity">
    <text evidence="2">Belongs to the CSL4 family.</text>
</comment>
<dbReference type="GO" id="GO:0000178">
    <property type="term" value="C:exosome (RNase complex)"/>
    <property type="evidence" value="ECO:0007669"/>
    <property type="project" value="UniProtKB-KW"/>
</dbReference>
<feature type="domain" description="Exosome complex component N-terminal" evidence="3">
    <location>
        <begin position="6"/>
        <end position="39"/>
    </location>
</feature>
<protein>
    <recommendedName>
        <fullName evidence="2">Exosome complex component Csl4</fullName>
    </recommendedName>
</protein>
<dbReference type="OrthoDB" id="6768at2157"/>
<dbReference type="GeneID" id="25401962"/>
<proteinExistence type="inferred from homology"/>
<dbReference type="STRING" id="1550241.MA03_06985"/>
<feature type="binding site" evidence="2">
    <location>
        <position position="152"/>
    </location>
    <ligand>
        <name>Zn(2+)</name>
        <dbReference type="ChEBI" id="CHEBI:29105"/>
    </ligand>
</feature>
<dbReference type="GO" id="GO:0006396">
    <property type="term" value="P:RNA processing"/>
    <property type="evidence" value="ECO:0007669"/>
    <property type="project" value="InterPro"/>
</dbReference>
<keyword evidence="1 2" id="KW-0271">Exosome</keyword>
<comment type="subunit">
    <text evidence="2">Component of the archaeal exosome complex. Forms a trimer of Rrp4 and/or Csl4 subunits. The trimer associates with an hexameric ring-like arrangement composed of 3 Rrp41-Rrp42 heterodimers. Interacts with DnaG.</text>
</comment>
<keyword evidence="2" id="KW-0862">Zinc</keyword>
<dbReference type="Gene3D" id="2.20.70.10">
    <property type="match status" value="1"/>
</dbReference>
<keyword evidence="2" id="KW-0963">Cytoplasm</keyword>
<dbReference type="InterPro" id="IPR012340">
    <property type="entry name" value="NA-bd_OB-fold"/>
</dbReference>
<dbReference type="PATRIC" id="fig|1550241.5.peg.1447"/>
<feature type="binding site" evidence="2">
    <location>
        <position position="168"/>
    </location>
    <ligand>
        <name>Zn(2+)</name>
        <dbReference type="ChEBI" id="CHEBI:29105"/>
    </ligand>
</feature>
<dbReference type="Proteomes" id="UP000067434">
    <property type="component" value="Chromosome"/>
</dbReference>
<comment type="subcellular location">
    <subcellularLocation>
        <location evidence="2">Cytoplasm</location>
    </subcellularLocation>
</comment>
<dbReference type="Gene3D" id="2.40.50.100">
    <property type="match status" value="1"/>
</dbReference>
<dbReference type="PANTHER" id="PTHR12686:SF8">
    <property type="entry name" value="EXOSOME COMPLEX COMPONENT CSL4"/>
    <property type="match status" value="1"/>
</dbReference>
<reference evidence="4 5" key="1">
    <citation type="journal article" date="2015" name="Stand. Genomic Sci.">
        <title>Complete genome sequence of and proposal of Thermofilum uzonense sp. nov. a novel hyperthermophilic crenarchaeon and emended description of the genus Thermofilum.</title>
        <authorList>
            <person name="Toshchakov S.V."/>
            <person name="Korzhenkov A.A."/>
            <person name="Samarov N.I."/>
            <person name="Mazunin I.O."/>
            <person name="Mozhey O.I."/>
            <person name="Shmyr I.S."/>
            <person name="Derbikova K.S."/>
            <person name="Taranov E.A."/>
            <person name="Dominova I.N."/>
            <person name="Bonch-Osmolovskaya E.A."/>
            <person name="Patrushev M.V."/>
            <person name="Podosokorskaya O.A."/>
            <person name="Kublanov I.V."/>
        </authorList>
    </citation>
    <scope>NUCLEOTIDE SEQUENCE [LARGE SCALE GENOMIC DNA]</scope>
    <source>
        <strain evidence="4 5">1807-2</strain>
    </source>
</reference>
<dbReference type="NCBIfam" id="NF034126">
    <property type="entry name" value="PRK09521.1"/>
    <property type="match status" value="1"/>
</dbReference>
<dbReference type="KEGG" id="thf:MA03_06985"/>
<dbReference type="EMBL" id="CP009961">
    <property type="protein sequence ID" value="AKG39034.1"/>
    <property type="molecule type" value="Genomic_DNA"/>
</dbReference>
<evidence type="ECO:0000256" key="1">
    <source>
        <dbReference type="ARBA" id="ARBA00022835"/>
    </source>
</evidence>
<evidence type="ECO:0000313" key="5">
    <source>
        <dbReference type="Proteomes" id="UP000067434"/>
    </source>
</evidence>
<dbReference type="PANTHER" id="PTHR12686">
    <property type="entry name" value="3'-5' EXORIBONUCLEASE CSL4-RELATED"/>
    <property type="match status" value="1"/>
</dbReference>
<dbReference type="AlphaFoldDB" id="A0A0F7FJ63"/>
<dbReference type="GO" id="GO:0006401">
    <property type="term" value="P:RNA catabolic process"/>
    <property type="evidence" value="ECO:0007669"/>
    <property type="project" value="UniProtKB-UniRule"/>
</dbReference>
<dbReference type="InterPro" id="IPR039771">
    <property type="entry name" value="Csl4"/>
</dbReference>
<dbReference type="HAMAP" id="MF_00975">
    <property type="entry name" value="Exosome_Csl4"/>
    <property type="match status" value="1"/>
</dbReference>
<dbReference type="HOGENOM" id="CLU_067135_1_1_2"/>
<dbReference type="Pfam" id="PF14382">
    <property type="entry name" value="ECR1_N"/>
    <property type="match status" value="1"/>
</dbReference>
<feature type="binding site" evidence="2">
    <location>
        <position position="171"/>
    </location>
    <ligand>
        <name>Zn(2+)</name>
        <dbReference type="ChEBI" id="CHEBI:29105"/>
    </ligand>
</feature>
<organism evidence="4 5">
    <name type="scientific">Infirmifilum uzonense</name>
    <dbReference type="NCBI Taxonomy" id="1550241"/>
    <lineage>
        <taxon>Archaea</taxon>
        <taxon>Thermoproteota</taxon>
        <taxon>Thermoprotei</taxon>
        <taxon>Thermofilales</taxon>
        <taxon>Thermofilaceae</taxon>
        <taxon>Infirmifilum</taxon>
    </lineage>
</organism>
<gene>
    <name evidence="2" type="primary">csl4</name>
    <name evidence="4" type="ORF">MA03_06985</name>
</gene>
<name>A0A0F7FJ63_9CREN</name>
<dbReference type="SUPFAM" id="SSF110324">
    <property type="entry name" value="Ribosomal L27 protein-like"/>
    <property type="match status" value="1"/>
</dbReference>